<dbReference type="SFLD" id="SFLDS00029">
    <property type="entry name" value="Radical_SAM"/>
    <property type="match status" value="1"/>
</dbReference>
<dbReference type="InterPro" id="IPR023404">
    <property type="entry name" value="rSAM_horseshoe"/>
</dbReference>
<dbReference type="InterPro" id="IPR058240">
    <property type="entry name" value="rSAM_sf"/>
</dbReference>
<dbReference type="NCBIfam" id="TIGR01212">
    <property type="entry name" value="TIGR01212 family radical SAM protein"/>
    <property type="match status" value="1"/>
</dbReference>
<keyword evidence="9" id="KW-1185">Reference proteome</keyword>
<evidence type="ECO:0000313" key="8">
    <source>
        <dbReference type="EMBL" id="MCO4294770.1"/>
    </source>
</evidence>
<gene>
    <name evidence="8" type="ORF">NF867_18045</name>
</gene>
<evidence type="ECO:0000256" key="5">
    <source>
        <dbReference type="ARBA" id="ARBA00023004"/>
    </source>
</evidence>
<name>A0A9X2F5Z1_9SPHI</name>
<dbReference type="InterPro" id="IPR005911">
    <property type="entry name" value="YhcC-like"/>
</dbReference>
<evidence type="ECO:0000256" key="4">
    <source>
        <dbReference type="ARBA" id="ARBA00022723"/>
    </source>
</evidence>
<proteinExistence type="predicted"/>
<dbReference type="SFLD" id="SFLDG01091">
    <property type="entry name" value="uncharacterized_CHP01210-like"/>
    <property type="match status" value="1"/>
</dbReference>
<evidence type="ECO:0000256" key="6">
    <source>
        <dbReference type="ARBA" id="ARBA00023014"/>
    </source>
</evidence>
<comment type="cofactor">
    <cofactor evidence="1">
        <name>[4Fe-4S] cluster</name>
        <dbReference type="ChEBI" id="CHEBI:49883"/>
    </cofactor>
</comment>
<dbReference type="InterPro" id="IPR039661">
    <property type="entry name" value="ELP3"/>
</dbReference>
<dbReference type="Gene3D" id="3.80.30.20">
    <property type="entry name" value="tm_1862 like domain"/>
    <property type="match status" value="1"/>
</dbReference>
<dbReference type="RefSeq" id="WP_252589801.1">
    <property type="nucleotide sequence ID" value="NZ_JAMWYS010000061.1"/>
</dbReference>
<dbReference type="Proteomes" id="UP001155182">
    <property type="component" value="Unassembled WGS sequence"/>
</dbReference>
<reference evidence="8" key="1">
    <citation type="submission" date="2022-06" db="EMBL/GenBank/DDBJ databases">
        <title>Solitalea sp. MAHUQ-68 isolated from rhizospheric soil.</title>
        <authorList>
            <person name="Huq M.A."/>
        </authorList>
    </citation>
    <scope>NUCLEOTIDE SEQUENCE</scope>
    <source>
        <strain evidence="8">MAHUQ-68</strain>
    </source>
</reference>
<organism evidence="8 9">
    <name type="scientific">Solitalea agri</name>
    <dbReference type="NCBI Taxonomy" id="2953739"/>
    <lineage>
        <taxon>Bacteria</taxon>
        <taxon>Pseudomonadati</taxon>
        <taxon>Bacteroidota</taxon>
        <taxon>Sphingobacteriia</taxon>
        <taxon>Sphingobacteriales</taxon>
        <taxon>Sphingobacteriaceae</taxon>
        <taxon>Solitalea</taxon>
    </lineage>
</organism>
<protein>
    <submittedName>
        <fullName evidence="8">TIGR01212 family radical SAM protein</fullName>
    </submittedName>
</protein>
<evidence type="ECO:0000259" key="7">
    <source>
        <dbReference type="PROSITE" id="PS51918"/>
    </source>
</evidence>
<dbReference type="Pfam" id="PF04055">
    <property type="entry name" value="Radical_SAM"/>
    <property type="match status" value="1"/>
</dbReference>
<keyword evidence="3" id="KW-0949">S-adenosyl-L-methionine</keyword>
<dbReference type="PANTHER" id="PTHR11135:SF1">
    <property type="entry name" value="PROTEIN YHCC"/>
    <property type="match status" value="1"/>
</dbReference>
<dbReference type="CDD" id="cd01335">
    <property type="entry name" value="Radical_SAM"/>
    <property type="match status" value="1"/>
</dbReference>
<dbReference type="Pfam" id="PF16199">
    <property type="entry name" value="Radical_SAM_C"/>
    <property type="match status" value="1"/>
</dbReference>
<dbReference type="GO" id="GO:0003824">
    <property type="term" value="F:catalytic activity"/>
    <property type="evidence" value="ECO:0007669"/>
    <property type="project" value="InterPro"/>
</dbReference>
<feature type="domain" description="Radical SAM core" evidence="7">
    <location>
        <begin position="21"/>
        <end position="265"/>
    </location>
</feature>
<dbReference type="InterPro" id="IPR007197">
    <property type="entry name" value="rSAM"/>
</dbReference>
<dbReference type="GO" id="GO:0051539">
    <property type="term" value="F:4 iron, 4 sulfur cluster binding"/>
    <property type="evidence" value="ECO:0007669"/>
    <property type="project" value="UniProtKB-KW"/>
</dbReference>
<dbReference type="SUPFAM" id="SSF102114">
    <property type="entry name" value="Radical SAM enzymes"/>
    <property type="match status" value="1"/>
</dbReference>
<dbReference type="SFLD" id="SFLDG01086">
    <property type="entry name" value="elongater_protein-like"/>
    <property type="match status" value="1"/>
</dbReference>
<evidence type="ECO:0000256" key="1">
    <source>
        <dbReference type="ARBA" id="ARBA00001966"/>
    </source>
</evidence>
<sequence>MSTVSGITTYNNYGAWLREKYDGQRVFKVIVDGGFTCPNRDGNKGYGGCTYCNVDSFTPELTRSLPDMRDQLSLGMERARQMYRADKFIVYFQPNTNTYAPAHYLKEMYDAALSVNTNDIVGLSVGTRADCIDAEKIALLESYTDRFDVDLEMGMESIYEDTLAQLNRGCTHAELVNVLGMLTNSKLDVCVHSIFGLPGETKEMMLAYADEINRHPRINFVKLHHLYIVEGSIMGVKYKREPFKLFTMEEYAEFLCELIPLLRPDIVIQRLFGISDRQFLIAPDWGMNKSGIQTYFENYLEKKGVVQGSKYEPVKNWS</sequence>
<dbReference type="InterPro" id="IPR006638">
    <property type="entry name" value="Elp3/MiaA/NifB-like_rSAM"/>
</dbReference>
<dbReference type="EMBL" id="JAMWYS010000061">
    <property type="protein sequence ID" value="MCO4294770.1"/>
    <property type="molecule type" value="Genomic_DNA"/>
</dbReference>
<evidence type="ECO:0000256" key="3">
    <source>
        <dbReference type="ARBA" id="ARBA00022691"/>
    </source>
</evidence>
<comment type="caution">
    <text evidence="8">The sequence shown here is derived from an EMBL/GenBank/DDBJ whole genome shotgun (WGS) entry which is preliminary data.</text>
</comment>
<dbReference type="GO" id="GO:0046872">
    <property type="term" value="F:metal ion binding"/>
    <property type="evidence" value="ECO:0007669"/>
    <property type="project" value="UniProtKB-KW"/>
</dbReference>
<keyword evidence="6" id="KW-0411">Iron-sulfur</keyword>
<dbReference type="PANTHER" id="PTHR11135">
    <property type="entry name" value="HISTONE ACETYLTRANSFERASE-RELATED"/>
    <property type="match status" value="1"/>
</dbReference>
<dbReference type="PROSITE" id="PS51918">
    <property type="entry name" value="RADICAL_SAM"/>
    <property type="match status" value="1"/>
</dbReference>
<keyword evidence="4" id="KW-0479">Metal-binding</keyword>
<evidence type="ECO:0000256" key="2">
    <source>
        <dbReference type="ARBA" id="ARBA00022485"/>
    </source>
</evidence>
<dbReference type="SMART" id="SM00729">
    <property type="entry name" value="Elp3"/>
    <property type="match status" value="1"/>
</dbReference>
<dbReference type="InterPro" id="IPR032432">
    <property type="entry name" value="Radical_SAM_C"/>
</dbReference>
<accession>A0A9X2F5Z1</accession>
<dbReference type="AlphaFoldDB" id="A0A9X2F5Z1"/>
<keyword evidence="5" id="KW-0408">Iron</keyword>
<keyword evidence="2" id="KW-0004">4Fe-4S</keyword>
<evidence type="ECO:0000313" key="9">
    <source>
        <dbReference type="Proteomes" id="UP001155182"/>
    </source>
</evidence>